<evidence type="ECO:0000313" key="2">
    <source>
        <dbReference type="Proteomes" id="UP000019149"/>
    </source>
</evidence>
<dbReference type="InterPro" id="IPR008974">
    <property type="entry name" value="TRAF-like"/>
</dbReference>
<dbReference type="GeneID" id="36345630"/>
<dbReference type="Proteomes" id="UP000019149">
    <property type="component" value="Unassembled WGS sequence"/>
</dbReference>
<dbReference type="AlphaFoldDB" id="W6U9Q0"/>
<keyword evidence="2" id="KW-1185">Reference proteome</keyword>
<dbReference type="SUPFAM" id="SSF49599">
    <property type="entry name" value="TRAF domain-like"/>
    <property type="match status" value="1"/>
</dbReference>
<dbReference type="CTD" id="36345630"/>
<evidence type="ECO:0000313" key="1">
    <source>
        <dbReference type="EMBL" id="EUB55222.1"/>
    </source>
</evidence>
<reference evidence="1 2" key="1">
    <citation type="journal article" date="2013" name="Nat. Genet.">
        <title>The genome of the hydatid tapeworm Echinococcus granulosus.</title>
        <authorList>
            <person name="Zheng H."/>
            <person name="Zhang W."/>
            <person name="Zhang L."/>
            <person name="Zhang Z."/>
            <person name="Li J."/>
            <person name="Lu G."/>
            <person name="Zhu Y."/>
            <person name="Wang Y."/>
            <person name="Huang Y."/>
            <person name="Liu J."/>
            <person name="Kang H."/>
            <person name="Chen J."/>
            <person name="Wang L."/>
            <person name="Chen A."/>
            <person name="Yu S."/>
            <person name="Gao Z."/>
            <person name="Jin L."/>
            <person name="Gu W."/>
            <person name="Wang Z."/>
            <person name="Zhao L."/>
            <person name="Shi B."/>
            <person name="Wen H."/>
            <person name="Lin R."/>
            <person name="Jones M.K."/>
            <person name="Brejova B."/>
            <person name="Vinar T."/>
            <person name="Zhao G."/>
            <person name="McManus D.P."/>
            <person name="Chen Z."/>
            <person name="Zhou Y."/>
            <person name="Wang S."/>
        </authorList>
    </citation>
    <scope>NUCLEOTIDE SEQUENCE [LARGE SCALE GENOMIC DNA]</scope>
</reference>
<gene>
    <name evidence="1" type="ORF">EGR_09915</name>
</gene>
<sequence>MSRRGTMNSSPSNSPQLRLVRFSQLANQNVQFTFLLPACLVRGFISELGSATFEYGNHIWRLKIVRSSLHIGAYLELVIPNRAMVGTSSCDFSLWLDFIFTVVNLKHFSDNQTFTEKQVLFNRDNMSRGSSCLIEATTVYERNFVCEDGRLLIEVELANAAVSLTLLLSPGRKNHLESLSFAFGGEVWKVGMVVNWKNQTLMNLFCQSSHQTLGYMVSFELLINYAFEVGHRVELLVRHGGGQIELPKDLNTQILSILSKSFNRQVTFVCLRNIRLHRFSLFSLPKEVVEEPFLLKYAEDAGGVSWIVTFSVLSECLYIRLMPQEMTNPIASPESIRVIGWSWCFRNDPVESGGMVRQIYVCHQKPTSRHCFQTGSAVSSEVLKQMESLNSQLQRNTREEEKSECPDFTFPGGPNLKVSAFMCYQLMLVSR</sequence>
<dbReference type="OMA" id="CLYIRLM"/>
<accession>W6U9Q0</accession>
<dbReference type="EMBL" id="APAU02000175">
    <property type="protein sequence ID" value="EUB55222.1"/>
    <property type="molecule type" value="Genomic_DNA"/>
</dbReference>
<dbReference type="KEGG" id="egl:EGR_09915"/>
<proteinExistence type="predicted"/>
<comment type="caution">
    <text evidence="1">The sequence shown here is derived from an EMBL/GenBank/DDBJ whole genome shotgun (WGS) entry which is preliminary data.</text>
</comment>
<organism evidence="1 2">
    <name type="scientific">Echinococcus granulosus</name>
    <name type="common">Hydatid tapeworm</name>
    <dbReference type="NCBI Taxonomy" id="6210"/>
    <lineage>
        <taxon>Eukaryota</taxon>
        <taxon>Metazoa</taxon>
        <taxon>Spiralia</taxon>
        <taxon>Lophotrochozoa</taxon>
        <taxon>Platyhelminthes</taxon>
        <taxon>Cestoda</taxon>
        <taxon>Eucestoda</taxon>
        <taxon>Cyclophyllidea</taxon>
        <taxon>Taeniidae</taxon>
        <taxon>Echinococcus</taxon>
        <taxon>Echinococcus granulosus group</taxon>
    </lineage>
</organism>
<dbReference type="OrthoDB" id="10035275at2759"/>
<dbReference type="Gene3D" id="2.60.210.10">
    <property type="entry name" value="Apoptosis, Tumor Necrosis Factor Receptor Associated Protein 2, Chain A"/>
    <property type="match status" value="1"/>
</dbReference>
<dbReference type="RefSeq" id="XP_024346418.1">
    <property type="nucleotide sequence ID" value="XM_024499164.1"/>
</dbReference>
<dbReference type="CDD" id="cd00121">
    <property type="entry name" value="MATH"/>
    <property type="match status" value="1"/>
</dbReference>
<name>W6U9Q0_ECHGR</name>
<dbReference type="InterPro" id="IPR002083">
    <property type="entry name" value="MATH/TRAF_dom"/>
</dbReference>
<evidence type="ECO:0008006" key="3">
    <source>
        <dbReference type="Google" id="ProtNLM"/>
    </source>
</evidence>
<protein>
    <recommendedName>
        <fullName evidence="3">MATH domain-containing protein</fullName>
    </recommendedName>
</protein>